<comment type="caution">
    <text evidence="3">The sequence shown here is derived from an EMBL/GenBank/DDBJ whole genome shotgun (WGS) entry which is preliminary data.</text>
</comment>
<keyword evidence="1" id="KW-0175">Coiled coil</keyword>
<evidence type="ECO:0000256" key="2">
    <source>
        <dbReference type="SAM" id="MobiDB-lite"/>
    </source>
</evidence>
<evidence type="ECO:0000313" key="4">
    <source>
        <dbReference type="Proteomes" id="UP000636479"/>
    </source>
</evidence>
<reference evidence="3" key="1">
    <citation type="submission" date="2020-05" db="EMBL/GenBank/DDBJ databases">
        <title>Mycena genomes resolve the evolution of fungal bioluminescence.</title>
        <authorList>
            <person name="Tsai I.J."/>
        </authorList>
    </citation>
    <scope>NUCLEOTIDE SEQUENCE</scope>
    <source>
        <strain evidence="3">171206Taipei</strain>
    </source>
</reference>
<accession>A0A8H6VRE0</accession>
<sequence>MAQRRANAAANRLRRADSAKSTGDDFDFLTASQGSTGSDDQTFQLAVAQQLMASKEKKRKEQERKFIQAAKNKLNNELGASAEAAVAAYTDLETAFTQFFADYITSEDAIRAIWAELKAATIHYQQVADKLRAKNEGLRGTTEAAQISAMGGVKGACQEYRTLVDSLSPSSPL</sequence>
<dbReference type="AlphaFoldDB" id="A0A8H6VRE0"/>
<dbReference type="RefSeq" id="XP_037214364.1">
    <property type="nucleotide sequence ID" value="XM_037369158.1"/>
</dbReference>
<keyword evidence="4" id="KW-1185">Reference proteome</keyword>
<organism evidence="3 4">
    <name type="scientific">Mycena indigotica</name>
    <dbReference type="NCBI Taxonomy" id="2126181"/>
    <lineage>
        <taxon>Eukaryota</taxon>
        <taxon>Fungi</taxon>
        <taxon>Dikarya</taxon>
        <taxon>Basidiomycota</taxon>
        <taxon>Agaricomycotina</taxon>
        <taxon>Agaricomycetes</taxon>
        <taxon>Agaricomycetidae</taxon>
        <taxon>Agaricales</taxon>
        <taxon>Marasmiineae</taxon>
        <taxon>Mycenaceae</taxon>
        <taxon>Mycena</taxon>
    </lineage>
</organism>
<name>A0A8H6VRE0_9AGAR</name>
<evidence type="ECO:0000256" key="1">
    <source>
        <dbReference type="SAM" id="Coils"/>
    </source>
</evidence>
<dbReference type="OrthoDB" id="3235454at2759"/>
<feature type="compositionally biased region" description="Low complexity" evidence="2">
    <location>
        <begin position="1"/>
        <end position="11"/>
    </location>
</feature>
<gene>
    <name evidence="3" type="ORF">MIND_01267900</name>
</gene>
<evidence type="ECO:0000313" key="3">
    <source>
        <dbReference type="EMBL" id="KAF7291242.1"/>
    </source>
</evidence>
<dbReference type="Proteomes" id="UP000636479">
    <property type="component" value="Unassembled WGS sequence"/>
</dbReference>
<protein>
    <submittedName>
        <fullName evidence="3">Uncharacterized protein</fullName>
    </submittedName>
</protein>
<feature type="region of interest" description="Disordered" evidence="2">
    <location>
        <begin position="1"/>
        <end position="25"/>
    </location>
</feature>
<feature type="coiled-coil region" evidence="1">
    <location>
        <begin position="45"/>
        <end position="77"/>
    </location>
</feature>
<dbReference type="GeneID" id="59351674"/>
<proteinExistence type="predicted"/>
<dbReference type="EMBL" id="JACAZF010000013">
    <property type="protein sequence ID" value="KAF7291242.1"/>
    <property type="molecule type" value="Genomic_DNA"/>
</dbReference>